<evidence type="ECO:0000313" key="9">
    <source>
        <dbReference type="Proteomes" id="UP000829720"/>
    </source>
</evidence>
<protein>
    <recommendedName>
        <fullName evidence="10">Thrombopoietin</fullName>
    </recommendedName>
</protein>
<dbReference type="Gene3D" id="1.20.1250.10">
    <property type="match status" value="1"/>
</dbReference>
<feature type="signal peptide" evidence="7">
    <location>
        <begin position="1"/>
        <end position="25"/>
    </location>
</feature>
<dbReference type="InterPro" id="IPR003978">
    <property type="entry name" value="Thrombopoietin"/>
</dbReference>
<evidence type="ECO:0000256" key="4">
    <source>
        <dbReference type="ARBA" id="ARBA00022702"/>
    </source>
</evidence>
<dbReference type="AlphaFoldDB" id="A0A8T3D8I1"/>
<evidence type="ECO:0008006" key="10">
    <source>
        <dbReference type="Google" id="ProtNLM"/>
    </source>
</evidence>
<sequence>MLSEMGGVLLLLLCMAASEVRDVQTRPIDFVCDNQTRRGLNRVEEIKSAMGECEGSGLLPSAMELPCVGFNMEAWGKNSPQEKRGLVHTALKTLAEGFKKVRAQTQNGCQSTLLERLQHSVTNYMLIVANLEIQGKDGGLHSTCHGRKTQHLDQVLMQYNKLLRGMLELFVLELRDRCQGES</sequence>
<feature type="chain" id="PRO_5035848396" description="Thrombopoietin" evidence="7">
    <location>
        <begin position="26"/>
        <end position="182"/>
    </location>
</feature>
<dbReference type="PANTHER" id="PTHR10560:SF0">
    <property type="entry name" value="THROMBOPOIETIN"/>
    <property type="match status" value="1"/>
</dbReference>
<dbReference type="GO" id="GO:0008283">
    <property type="term" value="P:cell population proliferation"/>
    <property type="evidence" value="ECO:0007669"/>
    <property type="project" value="InterPro"/>
</dbReference>
<accession>A0A8T3D8I1</accession>
<dbReference type="InterPro" id="IPR009079">
    <property type="entry name" value="4_helix_cytokine-like_core"/>
</dbReference>
<keyword evidence="6" id="KW-1015">Disulfide bond</keyword>
<evidence type="ECO:0000313" key="8">
    <source>
        <dbReference type="EMBL" id="KAI1893859.1"/>
    </source>
</evidence>
<comment type="subcellular location">
    <subcellularLocation>
        <location evidence="1">Secreted</location>
    </subcellularLocation>
</comment>
<dbReference type="GO" id="GO:0005125">
    <property type="term" value="F:cytokine activity"/>
    <property type="evidence" value="ECO:0007669"/>
    <property type="project" value="InterPro"/>
</dbReference>
<evidence type="ECO:0000256" key="1">
    <source>
        <dbReference type="ARBA" id="ARBA00004613"/>
    </source>
</evidence>
<keyword evidence="3" id="KW-0964">Secreted</keyword>
<keyword evidence="4" id="KW-0372">Hormone</keyword>
<dbReference type="SUPFAM" id="SSF47266">
    <property type="entry name" value="4-helical cytokines"/>
    <property type="match status" value="1"/>
</dbReference>
<evidence type="ECO:0000256" key="5">
    <source>
        <dbReference type="ARBA" id="ARBA00022729"/>
    </source>
</evidence>
<keyword evidence="9" id="KW-1185">Reference proteome</keyword>
<comment type="similarity">
    <text evidence="2">Belongs to the EPO/TPO family.</text>
</comment>
<dbReference type="InterPro" id="IPR001323">
    <property type="entry name" value="EPO_TPO"/>
</dbReference>
<gene>
    <name evidence="8" type="ORF">AGOR_G00128000</name>
</gene>
<dbReference type="OrthoDB" id="9892121at2759"/>
<dbReference type="EMBL" id="JAERUA010000011">
    <property type="protein sequence ID" value="KAI1893859.1"/>
    <property type="molecule type" value="Genomic_DNA"/>
</dbReference>
<keyword evidence="5 7" id="KW-0732">Signal</keyword>
<name>A0A8T3D8I1_9TELE</name>
<evidence type="ECO:0000256" key="6">
    <source>
        <dbReference type="ARBA" id="ARBA00023157"/>
    </source>
</evidence>
<organism evidence="8 9">
    <name type="scientific">Albula goreensis</name>
    <dbReference type="NCBI Taxonomy" id="1534307"/>
    <lineage>
        <taxon>Eukaryota</taxon>
        <taxon>Metazoa</taxon>
        <taxon>Chordata</taxon>
        <taxon>Craniata</taxon>
        <taxon>Vertebrata</taxon>
        <taxon>Euteleostomi</taxon>
        <taxon>Actinopterygii</taxon>
        <taxon>Neopterygii</taxon>
        <taxon>Teleostei</taxon>
        <taxon>Albuliformes</taxon>
        <taxon>Albulidae</taxon>
        <taxon>Albula</taxon>
    </lineage>
</organism>
<evidence type="ECO:0000256" key="2">
    <source>
        <dbReference type="ARBA" id="ARBA00005782"/>
    </source>
</evidence>
<dbReference type="GO" id="GO:0005179">
    <property type="term" value="F:hormone activity"/>
    <property type="evidence" value="ECO:0007669"/>
    <property type="project" value="UniProtKB-KW"/>
</dbReference>
<dbReference type="Proteomes" id="UP000829720">
    <property type="component" value="Unassembled WGS sequence"/>
</dbReference>
<dbReference type="Pfam" id="PF00758">
    <property type="entry name" value="EPO_TPO"/>
    <property type="match status" value="1"/>
</dbReference>
<dbReference type="GO" id="GO:0005576">
    <property type="term" value="C:extracellular region"/>
    <property type="evidence" value="ECO:0007669"/>
    <property type="project" value="UniProtKB-SubCell"/>
</dbReference>
<comment type="caution">
    <text evidence="8">The sequence shown here is derived from an EMBL/GenBank/DDBJ whole genome shotgun (WGS) entry which is preliminary data.</text>
</comment>
<dbReference type="PANTHER" id="PTHR10560">
    <property type="entry name" value="THROMBOPOIETIN"/>
    <property type="match status" value="1"/>
</dbReference>
<evidence type="ECO:0000256" key="7">
    <source>
        <dbReference type="SAM" id="SignalP"/>
    </source>
</evidence>
<proteinExistence type="inferred from homology"/>
<evidence type="ECO:0000256" key="3">
    <source>
        <dbReference type="ARBA" id="ARBA00022525"/>
    </source>
</evidence>
<reference evidence="8" key="1">
    <citation type="submission" date="2021-01" db="EMBL/GenBank/DDBJ databases">
        <authorList>
            <person name="Zahm M."/>
            <person name="Roques C."/>
            <person name="Cabau C."/>
            <person name="Klopp C."/>
            <person name="Donnadieu C."/>
            <person name="Jouanno E."/>
            <person name="Lampietro C."/>
            <person name="Louis A."/>
            <person name="Herpin A."/>
            <person name="Echchiki A."/>
            <person name="Berthelot C."/>
            <person name="Parey E."/>
            <person name="Roest-Crollius H."/>
            <person name="Braasch I."/>
            <person name="Postlethwait J."/>
            <person name="Bobe J."/>
            <person name="Montfort J."/>
            <person name="Bouchez O."/>
            <person name="Begum T."/>
            <person name="Mejri S."/>
            <person name="Adams A."/>
            <person name="Chen W.-J."/>
            <person name="Guiguen Y."/>
        </authorList>
    </citation>
    <scope>NUCLEOTIDE SEQUENCE</scope>
    <source>
        <tissue evidence="8">Blood</tissue>
    </source>
</reference>